<reference evidence="7" key="1">
    <citation type="journal article" date="2020" name="Cell">
        <title>Large-Scale Comparative Analyses of Tick Genomes Elucidate Their Genetic Diversity and Vector Capacities.</title>
        <authorList>
            <consortium name="Tick Genome and Microbiome Consortium (TIGMIC)"/>
            <person name="Jia N."/>
            <person name="Wang J."/>
            <person name="Shi W."/>
            <person name="Du L."/>
            <person name="Sun Y."/>
            <person name="Zhan W."/>
            <person name="Jiang J.F."/>
            <person name="Wang Q."/>
            <person name="Zhang B."/>
            <person name="Ji P."/>
            <person name="Bell-Sakyi L."/>
            <person name="Cui X.M."/>
            <person name="Yuan T.T."/>
            <person name="Jiang B.G."/>
            <person name="Yang W.F."/>
            <person name="Lam T.T."/>
            <person name="Chang Q.C."/>
            <person name="Ding S.J."/>
            <person name="Wang X.J."/>
            <person name="Zhu J.G."/>
            <person name="Ruan X.D."/>
            <person name="Zhao L."/>
            <person name="Wei J.T."/>
            <person name="Ye R.Z."/>
            <person name="Que T.C."/>
            <person name="Du C.H."/>
            <person name="Zhou Y.H."/>
            <person name="Cheng J.X."/>
            <person name="Dai P.F."/>
            <person name="Guo W.B."/>
            <person name="Han X.H."/>
            <person name="Huang E.J."/>
            <person name="Li L.F."/>
            <person name="Wei W."/>
            <person name="Gao Y.C."/>
            <person name="Liu J.Z."/>
            <person name="Shao H.Z."/>
            <person name="Wang X."/>
            <person name="Wang C.C."/>
            <person name="Yang T.C."/>
            <person name="Huo Q.B."/>
            <person name="Li W."/>
            <person name="Chen H.Y."/>
            <person name="Chen S.E."/>
            <person name="Zhou L.G."/>
            <person name="Ni X.B."/>
            <person name="Tian J.H."/>
            <person name="Sheng Y."/>
            <person name="Liu T."/>
            <person name="Pan Y.S."/>
            <person name="Xia L.Y."/>
            <person name="Li J."/>
            <person name="Zhao F."/>
            <person name="Cao W.C."/>
        </authorList>
    </citation>
    <scope>NUCLEOTIDE SEQUENCE</scope>
    <source>
        <strain evidence="7">Rmic-2018</strain>
    </source>
</reference>
<dbReference type="InterPro" id="IPR036961">
    <property type="entry name" value="Kinesin_motor_dom_sf"/>
</dbReference>
<reference evidence="7" key="2">
    <citation type="submission" date="2021-09" db="EMBL/GenBank/DDBJ databases">
        <authorList>
            <person name="Jia N."/>
            <person name="Wang J."/>
            <person name="Shi W."/>
            <person name="Du L."/>
            <person name="Sun Y."/>
            <person name="Zhan W."/>
            <person name="Jiang J."/>
            <person name="Wang Q."/>
            <person name="Zhang B."/>
            <person name="Ji P."/>
            <person name="Sakyi L.B."/>
            <person name="Cui X."/>
            <person name="Yuan T."/>
            <person name="Jiang B."/>
            <person name="Yang W."/>
            <person name="Lam T.T.-Y."/>
            <person name="Chang Q."/>
            <person name="Ding S."/>
            <person name="Wang X."/>
            <person name="Zhu J."/>
            <person name="Ruan X."/>
            <person name="Zhao L."/>
            <person name="Wei J."/>
            <person name="Que T."/>
            <person name="Du C."/>
            <person name="Cheng J."/>
            <person name="Dai P."/>
            <person name="Han X."/>
            <person name="Huang E."/>
            <person name="Gao Y."/>
            <person name="Liu J."/>
            <person name="Shao H."/>
            <person name="Ye R."/>
            <person name="Li L."/>
            <person name="Wei W."/>
            <person name="Wang X."/>
            <person name="Wang C."/>
            <person name="Huo Q."/>
            <person name="Li W."/>
            <person name="Guo W."/>
            <person name="Chen H."/>
            <person name="Chen S."/>
            <person name="Zhou L."/>
            <person name="Zhou L."/>
            <person name="Ni X."/>
            <person name="Tian J."/>
            <person name="Zhou Y."/>
            <person name="Sheng Y."/>
            <person name="Liu T."/>
            <person name="Pan Y."/>
            <person name="Xia L."/>
            <person name="Li J."/>
            <person name="Zhao F."/>
            <person name="Cao W."/>
        </authorList>
    </citation>
    <scope>NUCLEOTIDE SEQUENCE</scope>
    <source>
        <strain evidence="7">Rmic-2018</strain>
        <tissue evidence="7">Larvae</tissue>
    </source>
</reference>
<dbReference type="AlphaFoldDB" id="A0A9J6EJ30"/>
<comment type="caution">
    <text evidence="5">Lacks conserved residue(s) required for the propagation of feature annotation.</text>
</comment>
<gene>
    <name evidence="7" type="ORF">HPB51_021097</name>
</gene>
<comment type="similarity">
    <text evidence="5">Belongs to the TRAFAC class myosin-kinesin ATPase superfamily. Kinesin family.</text>
</comment>
<dbReference type="GO" id="GO:0005524">
    <property type="term" value="F:ATP binding"/>
    <property type="evidence" value="ECO:0007669"/>
    <property type="project" value="UniProtKB-KW"/>
</dbReference>
<dbReference type="GO" id="GO:0007052">
    <property type="term" value="P:mitotic spindle organization"/>
    <property type="evidence" value="ECO:0007669"/>
    <property type="project" value="TreeGrafter"/>
</dbReference>
<evidence type="ECO:0000256" key="1">
    <source>
        <dbReference type="ARBA" id="ARBA00004245"/>
    </source>
</evidence>
<dbReference type="GO" id="GO:0007018">
    <property type="term" value="P:microtubule-based movement"/>
    <property type="evidence" value="ECO:0007669"/>
    <property type="project" value="InterPro"/>
</dbReference>
<keyword evidence="4" id="KW-0206">Cytoskeleton</keyword>
<accession>A0A9J6EJ30</accession>
<organism evidence="7 8">
    <name type="scientific">Rhipicephalus microplus</name>
    <name type="common">Cattle tick</name>
    <name type="synonym">Boophilus microplus</name>
    <dbReference type="NCBI Taxonomy" id="6941"/>
    <lineage>
        <taxon>Eukaryota</taxon>
        <taxon>Metazoa</taxon>
        <taxon>Ecdysozoa</taxon>
        <taxon>Arthropoda</taxon>
        <taxon>Chelicerata</taxon>
        <taxon>Arachnida</taxon>
        <taxon>Acari</taxon>
        <taxon>Parasitiformes</taxon>
        <taxon>Ixodida</taxon>
        <taxon>Ixodoidea</taxon>
        <taxon>Ixodidae</taxon>
        <taxon>Rhipicephalinae</taxon>
        <taxon>Rhipicephalus</taxon>
        <taxon>Boophilus</taxon>
    </lineage>
</organism>
<dbReference type="GO" id="GO:0005875">
    <property type="term" value="C:microtubule associated complex"/>
    <property type="evidence" value="ECO:0007669"/>
    <property type="project" value="TreeGrafter"/>
</dbReference>
<dbReference type="PANTHER" id="PTHR47969">
    <property type="entry name" value="CHROMOSOME-ASSOCIATED KINESIN KIF4A-RELATED"/>
    <property type="match status" value="1"/>
</dbReference>
<proteinExistence type="inferred from homology"/>
<dbReference type="EMBL" id="JABSTU010000004">
    <property type="protein sequence ID" value="KAH8034149.1"/>
    <property type="molecule type" value="Genomic_DNA"/>
</dbReference>
<evidence type="ECO:0000259" key="6">
    <source>
        <dbReference type="PROSITE" id="PS50067"/>
    </source>
</evidence>
<dbReference type="InterPro" id="IPR027417">
    <property type="entry name" value="P-loop_NTPase"/>
</dbReference>
<dbReference type="Pfam" id="PF00225">
    <property type="entry name" value="Kinesin"/>
    <property type="match status" value="1"/>
</dbReference>
<keyword evidence="3" id="KW-0067">ATP-binding</keyword>
<feature type="domain" description="Kinesin motor" evidence="6">
    <location>
        <begin position="1"/>
        <end position="102"/>
    </location>
</feature>
<comment type="caution">
    <text evidence="7">The sequence shown here is derived from an EMBL/GenBank/DDBJ whole genome shotgun (WGS) entry which is preliminary data.</text>
</comment>
<dbReference type="PANTHER" id="PTHR47969:SF28">
    <property type="entry name" value="KINESIN-LIKE PROTEIN KIF21B"/>
    <property type="match status" value="1"/>
</dbReference>
<dbReference type="GO" id="GO:0051231">
    <property type="term" value="P:spindle elongation"/>
    <property type="evidence" value="ECO:0007669"/>
    <property type="project" value="TreeGrafter"/>
</dbReference>
<evidence type="ECO:0000313" key="8">
    <source>
        <dbReference type="Proteomes" id="UP000821866"/>
    </source>
</evidence>
<dbReference type="SUPFAM" id="SSF52540">
    <property type="entry name" value="P-loop containing nucleoside triphosphate hydrolases"/>
    <property type="match status" value="1"/>
</dbReference>
<evidence type="ECO:0000256" key="2">
    <source>
        <dbReference type="ARBA" id="ARBA00022741"/>
    </source>
</evidence>
<dbReference type="GO" id="GO:0008017">
    <property type="term" value="F:microtubule binding"/>
    <property type="evidence" value="ECO:0007669"/>
    <property type="project" value="InterPro"/>
</dbReference>
<name>A0A9J6EJ30_RHIMP</name>
<comment type="subcellular location">
    <subcellularLocation>
        <location evidence="1">Cytoplasm</location>
        <location evidence="1">Cytoskeleton</location>
    </subcellularLocation>
</comment>
<dbReference type="InterPro" id="IPR001752">
    <property type="entry name" value="Kinesin_motor_dom"/>
</dbReference>
<keyword evidence="4" id="KW-0963">Cytoplasm</keyword>
<keyword evidence="8" id="KW-1185">Reference proteome</keyword>
<evidence type="ECO:0000256" key="5">
    <source>
        <dbReference type="PROSITE-ProRule" id="PRU00283"/>
    </source>
</evidence>
<dbReference type="InterPro" id="IPR027640">
    <property type="entry name" value="Kinesin-like_fam"/>
</dbReference>
<dbReference type="Gene3D" id="3.40.850.10">
    <property type="entry name" value="Kinesin motor domain"/>
    <property type="match status" value="1"/>
</dbReference>
<evidence type="ECO:0000313" key="7">
    <source>
        <dbReference type="EMBL" id="KAH8034149.1"/>
    </source>
</evidence>
<dbReference type="PROSITE" id="PS50067">
    <property type="entry name" value="KINESIN_MOTOR_2"/>
    <property type="match status" value="1"/>
</dbReference>
<evidence type="ECO:0000256" key="3">
    <source>
        <dbReference type="ARBA" id="ARBA00022840"/>
    </source>
</evidence>
<sequence>MRDLHCRYYCPCCTDAEQITKCLESGALSRMTASTQMNVQSSRSHAIFTLPIKQQMMAQLNLEDGNSEDQVEGNFPFQDQRGTFIDERMRNVRREVSSCRSG</sequence>
<evidence type="ECO:0000256" key="4">
    <source>
        <dbReference type="ARBA" id="ARBA00023212"/>
    </source>
</evidence>
<dbReference type="Proteomes" id="UP000821866">
    <property type="component" value="Chromosome 2"/>
</dbReference>
<protein>
    <recommendedName>
        <fullName evidence="6">Kinesin motor domain-containing protein</fullName>
    </recommendedName>
</protein>
<dbReference type="GO" id="GO:0003777">
    <property type="term" value="F:microtubule motor activity"/>
    <property type="evidence" value="ECO:0007669"/>
    <property type="project" value="InterPro"/>
</dbReference>
<keyword evidence="2" id="KW-0547">Nucleotide-binding</keyword>